<feature type="non-terminal residue" evidence="5">
    <location>
        <position position="1"/>
    </location>
</feature>
<dbReference type="InterPro" id="IPR036291">
    <property type="entry name" value="NAD(P)-bd_dom_sf"/>
</dbReference>
<evidence type="ECO:0000256" key="1">
    <source>
        <dbReference type="ARBA" id="ARBA00022450"/>
    </source>
</evidence>
<dbReference type="Proteomes" id="UP000247810">
    <property type="component" value="Unassembled WGS sequence"/>
</dbReference>
<dbReference type="InterPro" id="IPR013120">
    <property type="entry name" value="FAR_NAD-bd"/>
</dbReference>
<evidence type="ECO:0000259" key="4">
    <source>
        <dbReference type="Pfam" id="PF07993"/>
    </source>
</evidence>
<dbReference type="SUPFAM" id="SSF51735">
    <property type="entry name" value="NAD(P)-binding Rossmann-fold domains"/>
    <property type="match status" value="1"/>
</dbReference>
<feature type="compositionally biased region" description="Pro residues" evidence="3">
    <location>
        <begin position="262"/>
        <end position="276"/>
    </location>
</feature>
<dbReference type="VEuPathDB" id="FungiDB:BO71DRAFT_473278"/>
<organism evidence="5 6">
    <name type="scientific">Aspergillus ellipticus CBS 707.79</name>
    <dbReference type="NCBI Taxonomy" id="1448320"/>
    <lineage>
        <taxon>Eukaryota</taxon>
        <taxon>Fungi</taxon>
        <taxon>Dikarya</taxon>
        <taxon>Ascomycota</taxon>
        <taxon>Pezizomycotina</taxon>
        <taxon>Eurotiomycetes</taxon>
        <taxon>Eurotiomycetidae</taxon>
        <taxon>Eurotiales</taxon>
        <taxon>Aspergillaceae</taxon>
        <taxon>Aspergillus</taxon>
        <taxon>Aspergillus subgen. Circumdati</taxon>
    </lineage>
</organism>
<dbReference type="Pfam" id="PF07993">
    <property type="entry name" value="NAD_binding_4"/>
    <property type="match status" value="1"/>
</dbReference>
<evidence type="ECO:0000256" key="2">
    <source>
        <dbReference type="ARBA" id="ARBA00022553"/>
    </source>
</evidence>
<accession>A0A319CSQ9</accession>
<reference evidence="5 6" key="1">
    <citation type="submission" date="2018-02" db="EMBL/GenBank/DDBJ databases">
        <title>The genomes of Aspergillus section Nigri reveals drivers in fungal speciation.</title>
        <authorList>
            <consortium name="DOE Joint Genome Institute"/>
            <person name="Vesth T.C."/>
            <person name="Nybo J."/>
            <person name="Theobald S."/>
            <person name="Brandl J."/>
            <person name="Frisvad J.C."/>
            <person name="Nielsen K.F."/>
            <person name="Lyhne E.K."/>
            <person name="Kogle M.E."/>
            <person name="Kuo A."/>
            <person name="Riley R."/>
            <person name="Clum A."/>
            <person name="Nolan M."/>
            <person name="Lipzen A."/>
            <person name="Salamov A."/>
            <person name="Henrissat B."/>
            <person name="Wiebenga A."/>
            <person name="De vries R.P."/>
            <person name="Grigoriev I.V."/>
            <person name="Mortensen U.H."/>
            <person name="Andersen M.R."/>
            <person name="Baker S.E."/>
        </authorList>
    </citation>
    <scope>NUCLEOTIDE SEQUENCE [LARGE SCALE GENOMIC DNA]</scope>
    <source>
        <strain evidence="5 6">CBS 707.79</strain>
    </source>
</reference>
<protein>
    <recommendedName>
        <fullName evidence="4">Thioester reductase (TE) domain-containing protein</fullName>
    </recommendedName>
</protein>
<feature type="domain" description="Thioester reductase (TE)" evidence="4">
    <location>
        <begin position="3"/>
        <end position="251"/>
    </location>
</feature>
<feature type="region of interest" description="Disordered" evidence="3">
    <location>
        <begin position="257"/>
        <end position="284"/>
    </location>
</feature>
<name>A0A319CSQ9_9EURO</name>
<dbReference type="AlphaFoldDB" id="A0A319CSQ9"/>
<dbReference type="OrthoDB" id="429813at2759"/>
<dbReference type="PANTHER" id="PTHR44845:SF1">
    <property type="entry name" value="L-2-AMINOADIPATE REDUCTASE"/>
    <property type="match status" value="1"/>
</dbReference>
<evidence type="ECO:0000313" key="6">
    <source>
        <dbReference type="Proteomes" id="UP000247810"/>
    </source>
</evidence>
<dbReference type="STRING" id="1448320.A0A319CSQ9"/>
<keyword evidence="6" id="KW-1185">Reference proteome</keyword>
<evidence type="ECO:0000313" key="5">
    <source>
        <dbReference type="EMBL" id="PYH87331.1"/>
    </source>
</evidence>
<sequence>QLLTGATGSLGSHIAAQLSLLPNVHKIYCLIRATSPIDAYTRLHASLQHRRLYSNLSPSQKSKLIALPSPTLNHPTLSLPSAIYTTLLTETTDIIHSAWSVNFNLHLTSLAQENLPGLSNLLTLALTSHRPTPPSFNFCSSVSAVVNTPESISPIPESLPASLSAAQSMGYAQSKLVAEHITANAAAASSSPTFPARILRIGQVIGDTTHGIWNPSEAIPLIFQSATTVGALPKLDESPRWLPVDVVARAVVDISLADHNPSHPPAPSNLPEPTPNPQTREDPEKQLGNVYNIVNPTPFHWTTDLLPQLRAAGLDFEALEPKDWVARLRSVDDPVRNPPVKLAEFFREKYAGEKGFRSLVYETGRARAVVGALGEVEGLEEGLVGRMVGWFKGVGWKA</sequence>
<dbReference type="EMBL" id="KZ826301">
    <property type="protein sequence ID" value="PYH87331.1"/>
    <property type="molecule type" value="Genomic_DNA"/>
</dbReference>
<keyword evidence="1" id="KW-0596">Phosphopantetheine</keyword>
<dbReference type="PANTHER" id="PTHR44845">
    <property type="entry name" value="CARRIER DOMAIN-CONTAINING PROTEIN"/>
    <property type="match status" value="1"/>
</dbReference>
<keyword evidence="2" id="KW-0597">Phosphoprotein</keyword>
<gene>
    <name evidence="5" type="ORF">BO71DRAFT_473278</name>
</gene>
<dbReference type="Gene3D" id="3.40.50.720">
    <property type="entry name" value="NAD(P)-binding Rossmann-like Domain"/>
    <property type="match status" value="1"/>
</dbReference>
<evidence type="ECO:0000256" key="3">
    <source>
        <dbReference type="SAM" id="MobiDB-lite"/>
    </source>
</evidence>
<proteinExistence type="predicted"/>